<evidence type="ECO:0000313" key="2">
    <source>
        <dbReference type="Proteomes" id="UP000184447"/>
    </source>
</evidence>
<accession>A0A1M5U7X6</accession>
<dbReference type="STRING" id="1121316.SAMN02745207_01626"/>
<reference evidence="1 2" key="1">
    <citation type="submission" date="2016-11" db="EMBL/GenBank/DDBJ databases">
        <authorList>
            <person name="Jaros S."/>
            <person name="Januszkiewicz K."/>
            <person name="Wedrychowicz H."/>
        </authorList>
    </citation>
    <scope>NUCLEOTIDE SEQUENCE [LARGE SCALE GENOMIC DNA]</scope>
    <source>
        <strain evidence="1 2">DSM 8605</strain>
    </source>
</reference>
<dbReference type="EMBL" id="FQXM01000007">
    <property type="protein sequence ID" value="SHH59011.1"/>
    <property type="molecule type" value="Genomic_DNA"/>
</dbReference>
<dbReference type="AlphaFoldDB" id="A0A1M5U7X6"/>
<organism evidence="1 2">
    <name type="scientific">Clostridium grantii DSM 8605</name>
    <dbReference type="NCBI Taxonomy" id="1121316"/>
    <lineage>
        <taxon>Bacteria</taxon>
        <taxon>Bacillati</taxon>
        <taxon>Bacillota</taxon>
        <taxon>Clostridia</taxon>
        <taxon>Eubacteriales</taxon>
        <taxon>Clostridiaceae</taxon>
        <taxon>Clostridium</taxon>
    </lineage>
</organism>
<keyword evidence="2" id="KW-1185">Reference proteome</keyword>
<dbReference type="Proteomes" id="UP000184447">
    <property type="component" value="Unassembled WGS sequence"/>
</dbReference>
<name>A0A1M5U7X6_9CLOT</name>
<sequence length="49" mass="5502">MCFVYSREICKRAIAEKTAVAFSMIKIIHIHFRLSGKIKDGESSANETA</sequence>
<dbReference type="RefSeq" id="WP_159434060.1">
    <property type="nucleotide sequence ID" value="NZ_FQXM01000007.1"/>
</dbReference>
<proteinExistence type="predicted"/>
<gene>
    <name evidence="1" type="ORF">SAMN02745207_01626</name>
</gene>
<evidence type="ECO:0000313" key="1">
    <source>
        <dbReference type="EMBL" id="SHH59011.1"/>
    </source>
</evidence>
<protein>
    <submittedName>
        <fullName evidence="1">Uncharacterized protein</fullName>
    </submittedName>
</protein>